<sequence>MMGYTTSATLCNLFMSLSDSYQEKGTILHGIVGINTLIERKRDKLSYCLKSIDESTIIDLPKFESSLRTLRSIAHNSINPIVDFRHENGKYYCVTPFTQHGTLKEYISEEKQKETQIFEDRIWNVLVQILSSLKVLDEMHMFHGNLRAENVIIGQNFVVRLTDAFLITLVKVDPTILNTRNYIAPEVTATNFGSIQSDLFSVGVLLYELLSFEHPFEGKRATLDSTPPKPLPRYYSDDIRELIYKLLKLKKSERPTLKSLLSHRRIIPLLTNSVSILDLCMDLKEATTVWDAVGTLATLSELIPNVGTNELRKSVQRGSLVQSLRLLLFEEKEFNAIISQSVATIVYHLVRSLPRLVSFFATENPQPKSHPAPSMFALLVGAVISCPDVDLITTIHAQAIHRIVVFSSPELRQFLFTTTPSAEAVVRLCTHKSEGVREKATETLMLLTMTGIDPNDRDDHPNAFKQAFDELEGGFQVLLDLVKGGYAEPVLPTDKQKKPIFARGIEWEIALNSACSVAYLFKGTSLPKDHLVILPILAKSAADTSLVPARSSPVSFALRALSLTEGEMLIQSIHGLIPHEDFSALPLPSLFIDTSLSSLNPSQHILLSTLRGTLEWFELFLKYASDETESTLSLKTPLFEDIHTLLKITTTPACPNHADPSDPVTHICCHIIHDICDGNALAAKIIDRMISAKLHTTLIAVISSAGENVSPSMLSALHAFTFGRISQMKTVIEAGVVDVLIASLNAKDPNTVDTALVILTGLIVMSGEDTALFSEGGRNEAVFKVFTKHQQSLDKTWFCSQIQLRRLHTVRKNRPVEGRLGEVTSRGSETRRSETPSQMNMTSHSTGTARDTRELSADMTMRVDTQQLPLSKREYKHVKGKHDMCALHSAVCLALMYRHSELPAKFHQILLYLSFVEHAVPNTQHCDNARFALRGLSEDTADSHLKLAIATPKFADALPFLILALDDIPFASKETKQAAVSDGFLSRMNQFLSTLVKSKRINKTSKAAKATVPPSETLRLWACLIMSLATHVLADCSHCTDEIMFSNIAVPVVAILRELNINNNDHSDLIRHATSLLFEICVECGQDEELESLGDLGSVKAAARFLLHPDTDISSNSAIVVDDVISGEWRLQQASSCRGDTSSQDRPLHPSFQEMKELHWDETMMTLYERCIEYSRQETALRNARTEQEDSSEWEEVVMEDDEPFPTICSAFDRQAVQEVTGESFDEDDVVQLDQVEQIVTRNRTLLACATSLVFIHSAQTLPDDFRRILLVLQSALASSNAHVVGKAVAALKCLAVTPSNRELLFMIDFPDAAVNIIDVFSRSDDAVSTQVVSQTLACLCELMKCEDESGVEQVRTTVTKDSLSHLSEHQNEAIRNYVEILLELL</sequence>
<dbReference type="EMBL" id="JARBJD010000042">
    <property type="protein sequence ID" value="KAK2957979.1"/>
    <property type="molecule type" value="Genomic_DNA"/>
</dbReference>
<dbReference type="PANTHER" id="PTHR44305">
    <property type="entry name" value="SI:DKEY-192D15.2-RELATED"/>
    <property type="match status" value="1"/>
</dbReference>
<reference evidence="3 4" key="1">
    <citation type="journal article" date="2022" name="bioRxiv">
        <title>Genomics of Preaxostyla Flagellates Illuminates Evolutionary Transitions and the Path Towards Mitochondrial Loss.</title>
        <authorList>
            <person name="Novak L.V.F."/>
            <person name="Treitli S.C."/>
            <person name="Pyrih J."/>
            <person name="Halakuc P."/>
            <person name="Pipaliya S.V."/>
            <person name="Vacek V."/>
            <person name="Brzon O."/>
            <person name="Soukal P."/>
            <person name="Eme L."/>
            <person name="Dacks J.B."/>
            <person name="Karnkowska A."/>
            <person name="Elias M."/>
            <person name="Hampl V."/>
        </authorList>
    </citation>
    <scope>NUCLEOTIDE SEQUENCE [LARGE SCALE GENOMIC DNA]</scope>
    <source>
        <strain evidence="3">NAU3</strain>
        <tissue evidence="3">Gut</tissue>
    </source>
</reference>
<dbReference type="Gene3D" id="1.10.510.10">
    <property type="entry name" value="Transferase(Phosphotransferase) domain 1"/>
    <property type="match status" value="1"/>
</dbReference>
<dbReference type="InterPro" id="IPR011989">
    <property type="entry name" value="ARM-like"/>
</dbReference>
<dbReference type="SUPFAM" id="SSF48371">
    <property type="entry name" value="ARM repeat"/>
    <property type="match status" value="2"/>
</dbReference>
<accession>A0ABQ9Y2P5</accession>
<dbReference type="Pfam" id="PF00069">
    <property type="entry name" value="Pkinase"/>
    <property type="match status" value="1"/>
</dbReference>
<comment type="caution">
    <text evidence="3">The sequence shown here is derived from an EMBL/GenBank/DDBJ whole genome shotgun (WGS) entry which is preliminary data.</text>
</comment>
<evidence type="ECO:0000256" key="1">
    <source>
        <dbReference type="SAM" id="MobiDB-lite"/>
    </source>
</evidence>
<keyword evidence="3" id="KW-0808">Transferase</keyword>
<evidence type="ECO:0000313" key="4">
    <source>
        <dbReference type="Proteomes" id="UP001281761"/>
    </source>
</evidence>
<dbReference type="PROSITE" id="PS50011">
    <property type="entry name" value="PROTEIN_KINASE_DOM"/>
    <property type="match status" value="1"/>
</dbReference>
<dbReference type="Proteomes" id="UP001281761">
    <property type="component" value="Unassembled WGS sequence"/>
</dbReference>
<dbReference type="InterPro" id="IPR000719">
    <property type="entry name" value="Prot_kinase_dom"/>
</dbReference>
<feature type="region of interest" description="Disordered" evidence="1">
    <location>
        <begin position="816"/>
        <end position="850"/>
    </location>
</feature>
<dbReference type="InterPro" id="IPR016024">
    <property type="entry name" value="ARM-type_fold"/>
</dbReference>
<protein>
    <submittedName>
        <fullName evidence="3">NEK protein kinase</fullName>
    </submittedName>
</protein>
<gene>
    <name evidence="3" type="ORF">BLNAU_7155</name>
</gene>
<keyword evidence="4" id="KW-1185">Reference proteome</keyword>
<dbReference type="SUPFAM" id="SSF56112">
    <property type="entry name" value="Protein kinase-like (PK-like)"/>
    <property type="match status" value="1"/>
</dbReference>
<evidence type="ECO:0000259" key="2">
    <source>
        <dbReference type="PROSITE" id="PS50011"/>
    </source>
</evidence>
<dbReference type="GO" id="GO:0016301">
    <property type="term" value="F:kinase activity"/>
    <property type="evidence" value="ECO:0007669"/>
    <property type="project" value="UniProtKB-KW"/>
</dbReference>
<dbReference type="PANTHER" id="PTHR44305:SF24">
    <property type="entry name" value="TYROSINE-PROTEIN KINASE C03B1.5-RELATED"/>
    <property type="match status" value="1"/>
</dbReference>
<keyword evidence="3" id="KW-0418">Kinase</keyword>
<dbReference type="InterPro" id="IPR011009">
    <property type="entry name" value="Kinase-like_dom_sf"/>
</dbReference>
<dbReference type="InterPro" id="IPR053083">
    <property type="entry name" value="TF_kinase-domain_protein"/>
</dbReference>
<name>A0ABQ9Y2P5_9EUKA</name>
<feature type="domain" description="Protein kinase" evidence="2">
    <location>
        <begin position="21"/>
        <end position="266"/>
    </location>
</feature>
<dbReference type="Gene3D" id="1.25.10.10">
    <property type="entry name" value="Leucine-rich Repeat Variant"/>
    <property type="match status" value="1"/>
</dbReference>
<feature type="compositionally biased region" description="Polar residues" evidence="1">
    <location>
        <begin position="835"/>
        <end position="849"/>
    </location>
</feature>
<proteinExistence type="predicted"/>
<evidence type="ECO:0000313" key="3">
    <source>
        <dbReference type="EMBL" id="KAK2957979.1"/>
    </source>
</evidence>
<organism evidence="3 4">
    <name type="scientific">Blattamonas nauphoetae</name>
    <dbReference type="NCBI Taxonomy" id="2049346"/>
    <lineage>
        <taxon>Eukaryota</taxon>
        <taxon>Metamonada</taxon>
        <taxon>Preaxostyla</taxon>
        <taxon>Oxymonadida</taxon>
        <taxon>Blattamonas</taxon>
    </lineage>
</organism>